<name>A0ABR9CST1_9HYPH</name>
<proteinExistence type="predicted"/>
<comment type="caution">
    <text evidence="2">The sequence shown here is derived from an EMBL/GenBank/DDBJ whole genome shotgun (WGS) entry which is preliminary data.</text>
</comment>
<protein>
    <submittedName>
        <fullName evidence="2">Uncharacterized protein</fullName>
    </submittedName>
</protein>
<evidence type="ECO:0000313" key="2">
    <source>
        <dbReference type="EMBL" id="MBD8893946.1"/>
    </source>
</evidence>
<evidence type="ECO:0000256" key="1">
    <source>
        <dbReference type="SAM" id="MobiDB-lite"/>
    </source>
</evidence>
<dbReference type="RefSeq" id="WP_192150405.1">
    <property type="nucleotide sequence ID" value="NZ_JACYXI010000017.1"/>
</dbReference>
<feature type="region of interest" description="Disordered" evidence="1">
    <location>
        <begin position="159"/>
        <end position="206"/>
    </location>
</feature>
<gene>
    <name evidence="2" type="ORF">IG616_20555</name>
</gene>
<reference evidence="3" key="1">
    <citation type="submission" date="2020-09" db="EMBL/GenBank/DDBJ databases">
        <title>The genome sequence of strain Labrenzia suaedae 4C16A.</title>
        <authorList>
            <person name="Liu Y."/>
        </authorList>
    </citation>
    <scope>NUCLEOTIDE SEQUENCE [LARGE SCALE GENOMIC DNA]</scope>
    <source>
        <strain evidence="3">4C16A</strain>
    </source>
</reference>
<keyword evidence="3" id="KW-1185">Reference proteome</keyword>
<feature type="region of interest" description="Disordered" evidence="1">
    <location>
        <begin position="62"/>
        <end position="84"/>
    </location>
</feature>
<dbReference type="Proteomes" id="UP000632063">
    <property type="component" value="Unassembled WGS sequence"/>
</dbReference>
<dbReference type="EMBL" id="JACYXI010000017">
    <property type="protein sequence ID" value="MBD8893946.1"/>
    <property type="molecule type" value="Genomic_DNA"/>
</dbReference>
<organism evidence="2 3">
    <name type="scientific">Roseibium litorale</name>
    <dbReference type="NCBI Taxonomy" id="2803841"/>
    <lineage>
        <taxon>Bacteria</taxon>
        <taxon>Pseudomonadati</taxon>
        <taxon>Pseudomonadota</taxon>
        <taxon>Alphaproteobacteria</taxon>
        <taxon>Hyphomicrobiales</taxon>
        <taxon>Stappiaceae</taxon>
        <taxon>Roseibium</taxon>
    </lineage>
</organism>
<reference evidence="2 3" key="2">
    <citation type="journal article" date="2021" name="Int. J. Syst. Evol. Microbiol.">
        <title>Roseibium litorale sp. nov., isolated from a tidal flat sediment and proposal for the reclassification of Labrenzia polysiphoniae as Roseibium polysiphoniae comb. nov.</title>
        <authorList>
            <person name="Liu Y."/>
            <person name="Pei T."/>
            <person name="Du J."/>
            <person name="Chao M."/>
            <person name="Deng M.R."/>
            <person name="Zhu H."/>
        </authorList>
    </citation>
    <scope>NUCLEOTIDE SEQUENCE [LARGE SCALE GENOMIC DNA]</scope>
    <source>
        <strain evidence="2 3">4C16A</strain>
    </source>
</reference>
<sequence length="235" mass="24941">MAGFSQTGRERPAALKVPGLRRMIVVGSAAAMLAMQMSFPAFAGEPDPRPAIATASAKKFDGRVPEGVKPEGGAEPGADAPVIPDETGFDPPHRFQLVRNGEDVLRIDRQKGTVSVCNKQNAAWRCVPVPLAADAYEAEIVSLNGQIDALKQRVAELEAARGKSTGKSTDGDVPAPGSSGPKADGKEAPGDGSSLAPEDEQELNKVLDFSEKAMRRFFGLMQDLRREMDGEPSSR</sequence>
<accession>A0ABR9CST1</accession>
<evidence type="ECO:0000313" key="3">
    <source>
        <dbReference type="Proteomes" id="UP000632063"/>
    </source>
</evidence>